<dbReference type="GO" id="GO:0005524">
    <property type="term" value="F:ATP binding"/>
    <property type="evidence" value="ECO:0007669"/>
    <property type="project" value="UniProtKB-UniRule"/>
</dbReference>
<dbReference type="InterPro" id="IPR011009">
    <property type="entry name" value="Kinase-like_dom_sf"/>
</dbReference>
<dbReference type="Gene3D" id="1.10.510.10">
    <property type="entry name" value="Transferase(Phosphotransferase) domain 1"/>
    <property type="match status" value="1"/>
</dbReference>
<accession>A0A1S2XA78</accession>
<keyword evidence="5" id="KW-0723">Serine/threonine-protein kinase</keyword>
<evidence type="ECO:0000256" key="8">
    <source>
        <dbReference type="ARBA" id="ARBA00022777"/>
    </source>
</evidence>
<evidence type="ECO:0000256" key="15">
    <source>
        <dbReference type="PROSITE-ProRule" id="PRU10141"/>
    </source>
</evidence>
<keyword evidence="7 15" id="KW-0547">Nucleotide-binding</keyword>
<keyword evidence="8 18" id="KW-0418">Kinase</keyword>
<evidence type="ECO:0000256" key="14">
    <source>
        <dbReference type="ARBA" id="ARBA00048679"/>
    </source>
</evidence>
<keyword evidence="9 15" id="KW-0067">ATP-binding</keyword>
<dbReference type="FunFam" id="3.30.200.20:FF:000244">
    <property type="entry name" value="Serine/threonine-protein kinase CDL1-like"/>
    <property type="match status" value="1"/>
</dbReference>
<name>A0A1S2XA78_CICAR</name>
<dbReference type="PROSITE" id="PS00107">
    <property type="entry name" value="PROTEIN_KINASE_ATP"/>
    <property type="match status" value="1"/>
</dbReference>
<keyword evidence="11" id="KW-0564">Palmitate</keyword>
<dbReference type="PANTHER" id="PTHR47985:SF90">
    <property type="entry name" value="RECEPTOR SERINE_THREONINE KINASE"/>
    <property type="match status" value="1"/>
</dbReference>
<keyword evidence="12" id="KW-0449">Lipoprotein</keyword>
<evidence type="ECO:0000256" key="6">
    <source>
        <dbReference type="ARBA" id="ARBA00022679"/>
    </source>
</evidence>
<keyword evidence="10" id="KW-0472">Membrane</keyword>
<gene>
    <name evidence="18" type="primary">LOC101490515</name>
</gene>
<dbReference type="KEGG" id="cam:101490515"/>
<evidence type="ECO:0000256" key="5">
    <source>
        <dbReference type="ARBA" id="ARBA00022527"/>
    </source>
</evidence>
<evidence type="ECO:0000256" key="10">
    <source>
        <dbReference type="ARBA" id="ARBA00023136"/>
    </source>
</evidence>
<organism evidence="17 18">
    <name type="scientific">Cicer arietinum</name>
    <name type="common">Chickpea</name>
    <name type="synonym">Garbanzo</name>
    <dbReference type="NCBI Taxonomy" id="3827"/>
    <lineage>
        <taxon>Eukaryota</taxon>
        <taxon>Viridiplantae</taxon>
        <taxon>Streptophyta</taxon>
        <taxon>Embryophyta</taxon>
        <taxon>Tracheophyta</taxon>
        <taxon>Spermatophyta</taxon>
        <taxon>Magnoliopsida</taxon>
        <taxon>eudicotyledons</taxon>
        <taxon>Gunneridae</taxon>
        <taxon>Pentapetalae</taxon>
        <taxon>rosids</taxon>
        <taxon>fabids</taxon>
        <taxon>Fabales</taxon>
        <taxon>Fabaceae</taxon>
        <taxon>Papilionoideae</taxon>
        <taxon>50 kb inversion clade</taxon>
        <taxon>NPAAA clade</taxon>
        <taxon>Hologalegina</taxon>
        <taxon>IRL clade</taxon>
        <taxon>Cicereae</taxon>
        <taxon>Cicer</taxon>
    </lineage>
</organism>
<dbReference type="AlphaFoldDB" id="A0A1S2XA78"/>
<dbReference type="GO" id="GO:0004674">
    <property type="term" value="F:protein serine/threonine kinase activity"/>
    <property type="evidence" value="ECO:0007669"/>
    <property type="project" value="UniProtKB-KW"/>
</dbReference>
<dbReference type="GO" id="GO:0005886">
    <property type="term" value="C:plasma membrane"/>
    <property type="evidence" value="ECO:0007669"/>
    <property type="project" value="UniProtKB-SubCell"/>
</dbReference>
<reference evidence="18" key="2">
    <citation type="submission" date="2025-08" db="UniProtKB">
        <authorList>
            <consortium name="RefSeq"/>
        </authorList>
    </citation>
    <scope>IDENTIFICATION</scope>
    <source>
        <tissue evidence="18">Etiolated seedlings</tissue>
    </source>
</reference>
<dbReference type="STRING" id="3827.A0A1S2XA78"/>
<evidence type="ECO:0000259" key="16">
    <source>
        <dbReference type="PROSITE" id="PS50011"/>
    </source>
</evidence>
<dbReference type="InterPro" id="IPR017441">
    <property type="entry name" value="Protein_kinase_ATP_BS"/>
</dbReference>
<evidence type="ECO:0000256" key="7">
    <source>
        <dbReference type="ARBA" id="ARBA00022741"/>
    </source>
</evidence>
<dbReference type="SUPFAM" id="SSF56112">
    <property type="entry name" value="Protein kinase-like (PK-like)"/>
    <property type="match status" value="1"/>
</dbReference>
<dbReference type="Proteomes" id="UP000087171">
    <property type="component" value="Chromosome Ca1"/>
</dbReference>
<proteinExistence type="inferred from homology"/>
<evidence type="ECO:0000256" key="13">
    <source>
        <dbReference type="ARBA" id="ARBA00047899"/>
    </source>
</evidence>
<comment type="catalytic activity">
    <reaction evidence="14">
        <text>L-seryl-[protein] + ATP = O-phospho-L-seryl-[protein] + ADP + H(+)</text>
        <dbReference type="Rhea" id="RHEA:17989"/>
        <dbReference type="Rhea" id="RHEA-COMP:9863"/>
        <dbReference type="Rhea" id="RHEA-COMP:11604"/>
        <dbReference type="ChEBI" id="CHEBI:15378"/>
        <dbReference type="ChEBI" id="CHEBI:29999"/>
        <dbReference type="ChEBI" id="CHEBI:30616"/>
        <dbReference type="ChEBI" id="CHEBI:83421"/>
        <dbReference type="ChEBI" id="CHEBI:456216"/>
        <dbReference type="EC" id="2.7.11.1"/>
    </reaction>
</comment>
<protein>
    <recommendedName>
        <fullName evidence="3">non-specific serine/threonine protein kinase</fullName>
        <ecNumber evidence="3">2.7.11.1</ecNumber>
    </recommendedName>
</protein>
<evidence type="ECO:0000313" key="17">
    <source>
        <dbReference type="Proteomes" id="UP000087171"/>
    </source>
</evidence>
<evidence type="ECO:0000313" key="18">
    <source>
        <dbReference type="RefSeq" id="XP_004486125.1"/>
    </source>
</evidence>
<evidence type="ECO:0000256" key="3">
    <source>
        <dbReference type="ARBA" id="ARBA00012513"/>
    </source>
</evidence>
<dbReference type="PANTHER" id="PTHR47985">
    <property type="entry name" value="OS07G0668900 PROTEIN"/>
    <property type="match status" value="1"/>
</dbReference>
<dbReference type="Pfam" id="PF00069">
    <property type="entry name" value="Pkinase"/>
    <property type="match status" value="1"/>
</dbReference>
<dbReference type="RefSeq" id="XP_004486125.1">
    <property type="nucleotide sequence ID" value="XM_004486068.3"/>
</dbReference>
<dbReference type="CDD" id="cd14066">
    <property type="entry name" value="STKc_IRAK"/>
    <property type="match status" value="1"/>
</dbReference>
<evidence type="ECO:0000256" key="1">
    <source>
        <dbReference type="ARBA" id="ARBA00004193"/>
    </source>
</evidence>
<dbReference type="OrthoDB" id="4062651at2759"/>
<evidence type="ECO:0000256" key="12">
    <source>
        <dbReference type="ARBA" id="ARBA00023288"/>
    </source>
</evidence>
<keyword evidence="17" id="KW-1185">Reference proteome</keyword>
<feature type="domain" description="Protein kinase" evidence="16">
    <location>
        <begin position="78"/>
        <end position="357"/>
    </location>
</feature>
<dbReference type="PaxDb" id="3827-XP_004486125.1"/>
<comment type="subcellular location">
    <subcellularLocation>
        <location evidence="1">Cell membrane</location>
        <topology evidence="1">Lipid-anchor</topology>
    </subcellularLocation>
</comment>
<dbReference type="FunFam" id="1.10.510.10:FF:000032">
    <property type="entry name" value="Serine/threonine-protein kinase PBS1"/>
    <property type="match status" value="1"/>
</dbReference>
<keyword evidence="6" id="KW-0808">Transferase</keyword>
<comment type="catalytic activity">
    <reaction evidence="13">
        <text>L-threonyl-[protein] + ATP = O-phospho-L-threonyl-[protein] + ADP + H(+)</text>
        <dbReference type="Rhea" id="RHEA:46608"/>
        <dbReference type="Rhea" id="RHEA-COMP:11060"/>
        <dbReference type="Rhea" id="RHEA-COMP:11605"/>
        <dbReference type="ChEBI" id="CHEBI:15378"/>
        <dbReference type="ChEBI" id="CHEBI:30013"/>
        <dbReference type="ChEBI" id="CHEBI:30616"/>
        <dbReference type="ChEBI" id="CHEBI:61977"/>
        <dbReference type="ChEBI" id="CHEBI:456216"/>
        <dbReference type="EC" id="2.7.11.1"/>
    </reaction>
</comment>
<dbReference type="PROSITE" id="PS50011">
    <property type="entry name" value="PROTEIN_KINASE_DOM"/>
    <property type="match status" value="1"/>
</dbReference>
<evidence type="ECO:0000256" key="4">
    <source>
        <dbReference type="ARBA" id="ARBA00022475"/>
    </source>
</evidence>
<dbReference type="eggNOG" id="KOG1187">
    <property type="taxonomic scope" value="Eukaryota"/>
</dbReference>
<sequence>MSCFPCCKSEVESPSYRPCSRKISKGRRTFKSLAAAMSLKSGSSRHRQISEEILKYGTAKNDVKIFTYEEIADATNNFSSDCLVGEGGFGNVYKGQIKSIDQTVAVKKLNRNGNQGTREFFAEVLMLSMVNHPNLVKLVGYCAEEDQRILVYEYMANGSLENHLLDIGNDKEPLDWETRMKIADGAARGLEYLHNSADPPVIFRDFKSSNILLDEDFNPKLSDFGLAKIAPREGENLVSTRVMGTYGYCAPEYAATGQLSSKSDIYSFGVVFLEIISGRRVIDPTRTREQQNLIVWAQPLFKDRNKFTLMADPLLKDKFPVKGLFQALAVAAMCLQEEAETRPSMEDVVTAIAHLAVHKTEEKDIAGESLLTAGHVESFRATNSMGSERA</sequence>
<comment type="similarity">
    <text evidence="2">Belongs to the protein kinase superfamily. Ser/Thr protein kinase family.</text>
</comment>
<feature type="binding site" evidence="15">
    <location>
        <position position="108"/>
    </location>
    <ligand>
        <name>ATP</name>
        <dbReference type="ChEBI" id="CHEBI:30616"/>
    </ligand>
</feature>
<dbReference type="InterPro" id="IPR000719">
    <property type="entry name" value="Prot_kinase_dom"/>
</dbReference>
<dbReference type="Gene3D" id="3.30.200.20">
    <property type="entry name" value="Phosphorylase Kinase, domain 1"/>
    <property type="match status" value="1"/>
</dbReference>
<dbReference type="GeneID" id="101490515"/>
<evidence type="ECO:0000256" key="9">
    <source>
        <dbReference type="ARBA" id="ARBA00022840"/>
    </source>
</evidence>
<evidence type="ECO:0000256" key="2">
    <source>
        <dbReference type="ARBA" id="ARBA00008684"/>
    </source>
</evidence>
<reference evidence="17" key="1">
    <citation type="journal article" date="2013" name="Nat. Biotechnol.">
        <title>Draft genome sequence of chickpea (Cicer arietinum) provides a resource for trait improvement.</title>
        <authorList>
            <person name="Varshney R.K."/>
            <person name="Song C."/>
            <person name="Saxena R.K."/>
            <person name="Azam S."/>
            <person name="Yu S."/>
            <person name="Sharpe A.G."/>
            <person name="Cannon S."/>
            <person name="Baek J."/>
            <person name="Rosen B.D."/>
            <person name="Tar'an B."/>
            <person name="Millan T."/>
            <person name="Zhang X."/>
            <person name="Ramsay L.D."/>
            <person name="Iwata A."/>
            <person name="Wang Y."/>
            <person name="Nelson W."/>
            <person name="Farmer A.D."/>
            <person name="Gaur P.M."/>
            <person name="Soderlund C."/>
            <person name="Penmetsa R.V."/>
            <person name="Xu C."/>
            <person name="Bharti A.K."/>
            <person name="He W."/>
            <person name="Winter P."/>
            <person name="Zhao S."/>
            <person name="Hane J.K."/>
            <person name="Carrasquilla-Garcia N."/>
            <person name="Condie J.A."/>
            <person name="Upadhyaya H.D."/>
            <person name="Luo M.C."/>
            <person name="Thudi M."/>
            <person name="Gowda C.L."/>
            <person name="Singh N.P."/>
            <person name="Lichtenzveig J."/>
            <person name="Gali K.K."/>
            <person name="Rubio J."/>
            <person name="Nadarajan N."/>
            <person name="Dolezel J."/>
            <person name="Bansal K.C."/>
            <person name="Xu X."/>
            <person name="Edwards D."/>
            <person name="Zhang G."/>
            <person name="Kahl G."/>
            <person name="Gil J."/>
            <person name="Singh K.B."/>
            <person name="Datta S.K."/>
            <person name="Jackson S.A."/>
            <person name="Wang J."/>
            <person name="Cook D.R."/>
        </authorList>
    </citation>
    <scope>NUCLEOTIDE SEQUENCE [LARGE SCALE GENOMIC DNA]</scope>
    <source>
        <strain evidence="17">cv. CDC Frontier</strain>
    </source>
</reference>
<evidence type="ECO:0000256" key="11">
    <source>
        <dbReference type="ARBA" id="ARBA00023139"/>
    </source>
</evidence>
<keyword evidence="4" id="KW-1003">Cell membrane</keyword>
<dbReference type="EC" id="2.7.11.1" evidence="3"/>